<reference evidence="1 2" key="1">
    <citation type="submission" date="2018-05" db="EMBL/GenBank/DDBJ databases">
        <title>Complete Genome Sequence of Deinococcus sp. strain 17bor-2.</title>
        <authorList>
            <person name="Srinivasan S."/>
        </authorList>
    </citation>
    <scope>NUCLEOTIDE SEQUENCE [LARGE SCALE GENOMIC DNA]</scope>
    <source>
        <strain evidence="1 2">17bor-2</strain>
    </source>
</reference>
<keyword evidence="2" id="KW-1185">Reference proteome</keyword>
<evidence type="ECO:0000313" key="2">
    <source>
        <dbReference type="Proteomes" id="UP000245368"/>
    </source>
</evidence>
<accession>A0A2Z3JGE3</accession>
<organism evidence="1 2">
    <name type="scientific">Deinococcus irradiatisoli</name>
    <dbReference type="NCBI Taxonomy" id="2202254"/>
    <lineage>
        <taxon>Bacteria</taxon>
        <taxon>Thermotogati</taxon>
        <taxon>Deinococcota</taxon>
        <taxon>Deinococci</taxon>
        <taxon>Deinococcales</taxon>
        <taxon>Deinococcaceae</taxon>
        <taxon>Deinococcus</taxon>
    </lineage>
</organism>
<protein>
    <submittedName>
        <fullName evidence="1">Uncharacterized protein</fullName>
    </submittedName>
</protein>
<proteinExistence type="predicted"/>
<dbReference type="EMBL" id="CP029494">
    <property type="protein sequence ID" value="AWN22561.1"/>
    <property type="molecule type" value="Genomic_DNA"/>
</dbReference>
<dbReference type="RefSeq" id="WP_109825736.1">
    <property type="nucleotide sequence ID" value="NZ_CP029494.1"/>
</dbReference>
<dbReference type="KEGG" id="dez:DKM44_04375"/>
<dbReference type="Proteomes" id="UP000245368">
    <property type="component" value="Chromosome"/>
</dbReference>
<name>A0A2Z3JGE3_9DEIO</name>
<sequence length="126" mass="14080">MTASAPRPDRGQRGFELDAHVTLSRPRTAGEVETLLRGFGAAVEPYGTDEVRSARVSGQVSPELAREQLRALIESGEAARIELGLRGFLRSATGQTEWMPWRRNVVLARGQWQDVKFEEGLRYVLE</sequence>
<dbReference type="OrthoDB" id="69439at2"/>
<evidence type="ECO:0000313" key="1">
    <source>
        <dbReference type="EMBL" id="AWN22561.1"/>
    </source>
</evidence>
<dbReference type="AlphaFoldDB" id="A0A2Z3JGE3"/>
<gene>
    <name evidence="1" type="ORF">DKM44_04375</name>
</gene>